<reference evidence="5" key="2">
    <citation type="submission" date="2012-11" db="EMBL/GenBank/DDBJ databases">
        <authorList>
            <person name="Kuo A."/>
            <person name="Curtis B.A."/>
            <person name="Tanifuji G."/>
            <person name="Burki F."/>
            <person name="Gruber A."/>
            <person name="Irimia M."/>
            <person name="Maruyama S."/>
            <person name="Arias M.C."/>
            <person name="Ball S.G."/>
            <person name="Gile G.H."/>
            <person name="Hirakawa Y."/>
            <person name="Hopkins J.F."/>
            <person name="Rensing S.A."/>
            <person name="Schmutz J."/>
            <person name="Symeonidi A."/>
            <person name="Elias M."/>
            <person name="Eveleigh R.J."/>
            <person name="Herman E.K."/>
            <person name="Klute M.J."/>
            <person name="Nakayama T."/>
            <person name="Obornik M."/>
            <person name="Reyes-Prieto A."/>
            <person name="Armbrust E.V."/>
            <person name="Aves S.J."/>
            <person name="Beiko R.G."/>
            <person name="Coutinho P."/>
            <person name="Dacks J.B."/>
            <person name="Durnford D.G."/>
            <person name="Fast N.M."/>
            <person name="Green B.R."/>
            <person name="Grisdale C."/>
            <person name="Hempe F."/>
            <person name="Henrissat B."/>
            <person name="Hoppner M.P."/>
            <person name="Ishida K.-I."/>
            <person name="Kim E."/>
            <person name="Koreny L."/>
            <person name="Kroth P.G."/>
            <person name="Liu Y."/>
            <person name="Malik S.-B."/>
            <person name="Maier U.G."/>
            <person name="McRose D."/>
            <person name="Mock T."/>
            <person name="Neilson J.A."/>
            <person name="Onodera N.T."/>
            <person name="Poole A.M."/>
            <person name="Pritham E.J."/>
            <person name="Richards T.A."/>
            <person name="Rocap G."/>
            <person name="Roy S.W."/>
            <person name="Sarai C."/>
            <person name="Schaack S."/>
            <person name="Shirato S."/>
            <person name="Slamovits C.H."/>
            <person name="Spencer D.F."/>
            <person name="Suzuki S."/>
            <person name="Worden A.Z."/>
            <person name="Zauner S."/>
            <person name="Barry K."/>
            <person name="Bell C."/>
            <person name="Bharti A.K."/>
            <person name="Crow J.A."/>
            <person name="Grimwood J."/>
            <person name="Kramer R."/>
            <person name="Lindquist E."/>
            <person name="Lucas S."/>
            <person name="Salamov A."/>
            <person name="McFadden G.I."/>
            <person name="Lane C.E."/>
            <person name="Keeling P.J."/>
            <person name="Gray M.W."/>
            <person name="Grigoriev I.V."/>
            <person name="Archibald J.M."/>
        </authorList>
    </citation>
    <scope>NUCLEOTIDE SEQUENCE</scope>
    <source>
        <strain evidence="5">CCMP2712</strain>
    </source>
</reference>
<dbReference type="AlphaFoldDB" id="L1K2T5"/>
<feature type="coiled-coil region" evidence="1">
    <location>
        <begin position="25"/>
        <end position="100"/>
    </location>
</feature>
<organism evidence="3">
    <name type="scientific">Guillardia theta (strain CCMP2712)</name>
    <name type="common">Cryptophyte</name>
    <dbReference type="NCBI Taxonomy" id="905079"/>
    <lineage>
        <taxon>Eukaryota</taxon>
        <taxon>Cryptophyceae</taxon>
        <taxon>Pyrenomonadales</taxon>
        <taxon>Geminigeraceae</taxon>
        <taxon>Guillardia</taxon>
    </lineage>
</organism>
<evidence type="ECO:0000256" key="2">
    <source>
        <dbReference type="SAM" id="MobiDB-lite"/>
    </source>
</evidence>
<feature type="compositionally biased region" description="Basic and acidic residues" evidence="2">
    <location>
        <begin position="588"/>
        <end position="600"/>
    </location>
</feature>
<reference evidence="4" key="3">
    <citation type="submission" date="2016-03" db="UniProtKB">
        <authorList>
            <consortium name="EnsemblProtists"/>
        </authorList>
    </citation>
    <scope>IDENTIFICATION</scope>
</reference>
<feature type="region of interest" description="Disordered" evidence="2">
    <location>
        <begin position="559"/>
        <end position="653"/>
    </location>
</feature>
<dbReference type="EMBL" id="JH992966">
    <property type="protein sequence ID" value="EKX54909.1"/>
    <property type="molecule type" value="Genomic_DNA"/>
</dbReference>
<evidence type="ECO:0000313" key="3">
    <source>
        <dbReference type="EMBL" id="EKX54909.1"/>
    </source>
</evidence>
<evidence type="ECO:0000313" key="4">
    <source>
        <dbReference type="EnsemblProtists" id="EKX54909"/>
    </source>
</evidence>
<feature type="coiled-coil region" evidence="1">
    <location>
        <begin position="372"/>
        <end position="399"/>
    </location>
</feature>
<dbReference type="RefSeq" id="XP_005841889.1">
    <property type="nucleotide sequence ID" value="XM_005841832.1"/>
</dbReference>
<keyword evidence="5" id="KW-1185">Reference proteome</keyword>
<sequence length="1141" mass="130641">MRRQELQLTHVPVKITESGAGNPALSEQSEEVKCLMEELEGLKTKIVVLQGNIPAEELTNQYLLLAEILQQERQYSKSLQAETETLRNEILDRIKSLESEAEDLCWKRNEAIASENNDSRVRALEMSLNSMRAERFKLEHALVKAELALLKVSSFHVSFGDREASDVVQELCEQLLSERLDHLRSLDLIRTFYEQSNNVMNADCKQTLEYAQRLLQESCNRLNSPTPHFRNEQDGKVSMLQLHYRNAMEEDMKKLAVKKQKQRAVVHEDDKQEMVEEAKTRASLQPNISWGSLEQAETSISYIEHLLVRCRERFSDLLYRQAQLEVNRLHHVNPFFSLHRSLTGALKVDGLQHPRDGSQDAEGRDLTVEAIMSALSASLESYQQDVHELQESLMKERQRGEELQLTHVQIQHLRNPNEELRNPVTSAHATPDEDRKMVEAKKLRAELAQEKLKVAVMRLKSQQQNVLLSGIISSLQDCLTQAKDEVGRNLLDIKNSLEMAVAAYTEEADEEENQRVVRMFGSLSESSCGMLLKNYIECLEAENEKLFLLARELKEEKGGGVEVSCAPDESQARIDANNTSEAAAEAEAASREEKTLKQLTDDEQESFSKRSRRECERDSQPRDVKERERSTEITRTEREARAGGLDTTRAGEEERRRLEEEVMELRDAFKIEREWERAVSSFLSLQLDEANRLVEVANSDADNLEEALEIAIHDGALRDYIAGLEEDSEDAKKKLRSLEQQLTHLSWQLRQSEVANKSLFEQVQELERERETFKIAAKEKTRKSQARPTVTSNRRAREMGVDVSYEGDEMHDDHCKAAMMSEDLENFRKEGVEHANKMSQSVLRSQIEELQADLHLSNSNMELMFEEMEGMRHQMRTQTNDMQQTSFAIGAIESLVLQIASSLHLVLLCPSLQNREHDETLQSSRIARQVESCIRMLDDASTYLRAAARRMQTRLREHMAIITAVLHETRDIHASTREELKRIASICAPALAQGSQGATSIVETKEGTRMQQAYGQARTERGHDNIEAARMRGSEKVQGRNEDQEDGELQEERELLVQKVRDYKELSELLERGMEHMRRKHEAAVRQVKANALRHAQQLRRMMNSMLLLVRSGQLQHLQSLDLQTLSNMIGGNDHVGDEEG</sequence>
<proteinExistence type="predicted"/>
<dbReference type="GeneID" id="17311411"/>
<evidence type="ECO:0000256" key="1">
    <source>
        <dbReference type="SAM" id="Coils"/>
    </source>
</evidence>
<dbReference type="PaxDb" id="55529-EKX54909"/>
<dbReference type="HOGENOM" id="CLU_277789_0_0_1"/>
<gene>
    <name evidence="3" type="ORF">GUITHDRAFT_99560</name>
</gene>
<protein>
    <submittedName>
        <fullName evidence="3 4">Uncharacterized protein</fullName>
    </submittedName>
</protein>
<keyword evidence="1" id="KW-0175">Coiled coil</keyword>
<feature type="compositionally biased region" description="Basic and acidic residues" evidence="2">
    <location>
        <begin position="613"/>
        <end position="641"/>
    </location>
</feature>
<name>L1K2T5_GUITC</name>
<feature type="coiled-coil region" evidence="1">
    <location>
        <begin position="494"/>
        <end position="556"/>
    </location>
</feature>
<reference evidence="3 5" key="1">
    <citation type="journal article" date="2012" name="Nature">
        <title>Algal genomes reveal evolutionary mosaicism and the fate of nucleomorphs.</title>
        <authorList>
            <consortium name="DOE Joint Genome Institute"/>
            <person name="Curtis B.A."/>
            <person name="Tanifuji G."/>
            <person name="Burki F."/>
            <person name="Gruber A."/>
            <person name="Irimia M."/>
            <person name="Maruyama S."/>
            <person name="Arias M.C."/>
            <person name="Ball S.G."/>
            <person name="Gile G.H."/>
            <person name="Hirakawa Y."/>
            <person name="Hopkins J.F."/>
            <person name="Kuo A."/>
            <person name="Rensing S.A."/>
            <person name="Schmutz J."/>
            <person name="Symeonidi A."/>
            <person name="Elias M."/>
            <person name="Eveleigh R.J."/>
            <person name="Herman E.K."/>
            <person name="Klute M.J."/>
            <person name="Nakayama T."/>
            <person name="Obornik M."/>
            <person name="Reyes-Prieto A."/>
            <person name="Armbrust E.V."/>
            <person name="Aves S.J."/>
            <person name="Beiko R.G."/>
            <person name="Coutinho P."/>
            <person name="Dacks J.B."/>
            <person name="Durnford D.G."/>
            <person name="Fast N.M."/>
            <person name="Green B.R."/>
            <person name="Grisdale C.J."/>
            <person name="Hempel F."/>
            <person name="Henrissat B."/>
            <person name="Hoppner M.P."/>
            <person name="Ishida K."/>
            <person name="Kim E."/>
            <person name="Koreny L."/>
            <person name="Kroth P.G."/>
            <person name="Liu Y."/>
            <person name="Malik S.B."/>
            <person name="Maier U.G."/>
            <person name="McRose D."/>
            <person name="Mock T."/>
            <person name="Neilson J.A."/>
            <person name="Onodera N.T."/>
            <person name="Poole A.M."/>
            <person name="Pritham E.J."/>
            <person name="Richards T.A."/>
            <person name="Rocap G."/>
            <person name="Roy S.W."/>
            <person name="Sarai C."/>
            <person name="Schaack S."/>
            <person name="Shirato S."/>
            <person name="Slamovits C.H."/>
            <person name="Spencer D.F."/>
            <person name="Suzuki S."/>
            <person name="Worden A.Z."/>
            <person name="Zauner S."/>
            <person name="Barry K."/>
            <person name="Bell C."/>
            <person name="Bharti A.K."/>
            <person name="Crow J.A."/>
            <person name="Grimwood J."/>
            <person name="Kramer R."/>
            <person name="Lindquist E."/>
            <person name="Lucas S."/>
            <person name="Salamov A."/>
            <person name="McFadden G.I."/>
            <person name="Lane C.E."/>
            <person name="Keeling P.J."/>
            <person name="Gray M.W."/>
            <person name="Grigoriev I.V."/>
            <person name="Archibald J.M."/>
        </authorList>
    </citation>
    <scope>NUCLEOTIDE SEQUENCE</scope>
    <source>
        <strain evidence="3 5">CCMP2712</strain>
    </source>
</reference>
<evidence type="ECO:0000313" key="5">
    <source>
        <dbReference type="Proteomes" id="UP000011087"/>
    </source>
</evidence>
<dbReference type="Proteomes" id="UP000011087">
    <property type="component" value="Unassembled WGS sequence"/>
</dbReference>
<dbReference type="KEGG" id="gtt:GUITHDRAFT_99560"/>
<dbReference type="EnsemblProtists" id="EKX54909">
    <property type="protein sequence ID" value="EKX54909"/>
    <property type="gene ID" value="GUITHDRAFT_99560"/>
</dbReference>
<accession>L1K2T5</accession>